<feature type="transmembrane region" description="Helical" evidence="2">
    <location>
        <begin position="242"/>
        <end position="265"/>
    </location>
</feature>
<feature type="transmembrane region" description="Helical" evidence="2">
    <location>
        <begin position="271"/>
        <end position="293"/>
    </location>
</feature>
<evidence type="ECO:0000256" key="2">
    <source>
        <dbReference type="SAM" id="Phobius"/>
    </source>
</evidence>
<dbReference type="Proteomes" id="UP000051952">
    <property type="component" value="Unassembled WGS sequence"/>
</dbReference>
<evidence type="ECO:0000313" key="4">
    <source>
        <dbReference type="Proteomes" id="UP000051952"/>
    </source>
</evidence>
<evidence type="ECO:0000256" key="1">
    <source>
        <dbReference type="SAM" id="MobiDB-lite"/>
    </source>
</evidence>
<dbReference type="VEuPathDB" id="TriTrypDB:BSAL_44085"/>
<dbReference type="Gene3D" id="1.20.1250.20">
    <property type="entry name" value="MFS general substrate transporter like domains"/>
    <property type="match status" value="1"/>
</dbReference>
<keyword evidence="2" id="KW-0812">Transmembrane</keyword>
<gene>
    <name evidence="3" type="ORF">BSAL_44085</name>
</gene>
<feature type="transmembrane region" description="Helical" evidence="2">
    <location>
        <begin position="109"/>
        <end position="127"/>
    </location>
</feature>
<dbReference type="InterPro" id="IPR036259">
    <property type="entry name" value="MFS_trans_sf"/>
</dbReference>
<reference evidence="4" key="1">
    <citation type="submission" date="2015-09" db="EMBL/GenBank/DDBJ databases">
        <authorList>
            <consortium name="Pathogen Informatics"/>
        </authorList>
    </citation>
    <scope>NUCLEOTIDE SEQUENCE [LARGE SCALE GENOMIC DNA]</scope>
    <source>
        <strain evidence="4">Lake Konstanz</strain>
    </source>
</reference>
<proteinExistence type="predicted"/>
<organism evidence="3 4">
    <name type="scientific">Bodo saltans</name>
    <name type="common">Flagellated protozoan</name>
    <dbReference type="NCBI Taxonomy" id="75058"/>
    <lineage>
        <taxon>Eukaryota</taxon>
        <taxon>Discoba</taxon>
        <taxon>Euglenozoa</taxon>
        <taxon>Kinetoplastea</taxon>
        <taxon>Metakinetoplastina</taxon>
        <taxon>Eubodonida</taxon>
        <taxon>Bodonidae</taxon>
        <taxon>Bodo</taxon>
    </lineage>
</organism>
<feature type="transmembrane region" description="Helical" evidence="2">
    <location>
        <begin position="185"/>
        <end position="202"/>
    </location>
</feature>
<feature type="region of interest" description="Disordered" evidence="1">
    <location>
        <begin position="1"/>
        <end position="44"/>
    </location>
</feature>
<dbReference type="OMA" id="CAMESYH"/>
<dbReference type="EMBL" id="CYKH01002180">
    <property type="protein sequence ID" value="CUG93670.1"/>
    <property type="molecule type" value="Genomic_DNA"/>
</dbReference>
<dbReference type="AlphaFoldDB" id="A0A0S4JWZ1"/>
<feature type="transmembrane region" description="Helical" evidence="2">
    <location>
        <begin position="208"/>
        <end position="230"/>
    </location>
</feature>
<feature type="compositionally biased region" description="Basic and acidic residues" evidence="1">
    <location>
        <begin position="9"/>
        <end position="18"/>
    </location>
</feature>
<keyword evidence="2" id="KW-0472">Membrane</keyword>
<feature type="transmembrane region" description="Helical" evidence="2">
    <location>
        <begin position="323"/>
        <end position="347"/>
    </location>
</feature>
<dbReference type="SUPFAM" id="SSF103473">
    <property type="entry name" value="MFS general substrate transporter"/>
    <property type="match status" value="1"/>
</dbReference>
<name>A0A0S4JWZ1_BODSA</name>
<feature type="transmembrane region" description="Helical" evidence="2">
    <location>
        <begin position="367"/>
        <end position="384"/>
    </location>
</feature>
<feature type="transmembrane region" description="Helical" evidence="2">
    <location>
        <begin position="396"/>
        <end position="427"/>
    </location>
</feature>
<dbReference type="OrthoDB" id="409243at2759"/>
<accession>A0A0S4JWZ1</accession>
<feature type="transmembrane region" description="Helical" evidence="2">
    <location>
        <begin position="147"/>
        <end position="164"/>
    </location>
</feature>
<sequence length="522" mass="57888">MDDSSTVSMKEDDHREQSRSSASVTKRGATGSNSNGDASLQSNQSEGAPLLRNTADTAVLGTAVVVADMRQEDLYGDDVDGLAKTADQLSPTDDAEENTAMIQDALKPVYYRAIFTTISVFMGYSGMIVLQDKLKTRLGIVTGSDDAYVFGVAVSFLYLGNLIFRLMHNVLFSFLKPRQRVMISYCSMTFAMLTLVIPYFVFDFKHLVFVFIAYLVSGVGIGTFESNLISCLTPLGHTTKSWAVIGIPVGFNFISIGSFLLFWIFPESVALQAGVYFFIGAMNLCGLLVYIFFIPNVEFEGTTTTIRVFFEDIKKFKQWLPTVWKHCFALMIDMFCVSIFSSIALYIFDVAEVPLWPRSETQVPKNAFSMVYYMFSFCGDFFSRRIAYRDRLRNPIFFLALSIIGAGLVLSKTALIAPLGMFCVMFANGSIYAQTTKFVDIHVDKQYNLMALSMWLFIGDVGSFVGAQITQPLRTAIGGVPMPYNTTNTTDGLNSSMWLSSSSNAGLFGTPPQLQAFERFGV</sequence>
<evidence type="ECO:0000313" key="3">
    <source>
        <dbReference type="EMBL" id="CUG93670.1"/>
    </source>
</evidence>
<feature type="compositionally biased region" description="Polar residues" evidence="1">
    <location>
        <begin position="19"/>
        <end position="44"/>
    </location>
</feature>
<keyword evidence="4" id="KW-1185">Reference proteome</keyword>
<keyword evidence="2" id="KW-1133">Transmembrane helix</keyword>
<protein>
    <submittedName>
        <fullName evidence="3">Membrane-associated protein, putative</fullName>
    </submittedName>
</protein>